<feature type="domain" description="Hedgehog/Intein (Hint)" evidence="1">
    <location>
        <begin position="159"/>
        <end position="296"/>
    </location>
</feature>
<sequence length="344" mass="37126">MPTTFTAIYLGNLADIDTVEGNYRAENAQALVGSQFGGPGNALLNNAVTWSAVGNPGRVYEMNLANGDRFSIDGGPPQTFDGTSIYNATITYTDGTTADISAVIAQDTDGNTYLAPEFSPNSDQAALSAGPIQSIRLNSLAGRNYRGLTASRETWDLVTCFTQGTRIRTQTGDRPVDSLKPGDLVATVDHGLQPLRWIGRRTVPARGAFAPVLFRRGVIGNDRDLLVSQQHRMLVRDWRVELNTGHAEALAPAKHLVNGHSIALRPGGHVTYLHLLFDRHELVWSEGCISESFHPGTLGWSSLDEAARAEVLSLFPELAQRGLQAFGPTGRPALRAYETMASVA</sequence>
<dbReference type="Gene3D" id="2.170.16.10">
    <property type="entry name" value="Hedgehog/Intein (Hint) domain"/>
    <property type="match status" value="1"/>
</dbReference>
<organism evidence="2 3">
    <name type="scientific">Ruegeria intermedia</name>
    <dbReference type="NCBI Taxonomy" id="996115"/>
    <lineage>
        <taxon>Bacteria</taxon>
        <taxon>Pseudomonadati</taxon>
        <taxon>Pseudomonadota</taxon>
        <taxon>Alphaproteobacteria</taxon>
        <taxon>Rhodobacterales</taxon>
        <taxon>Roseobacteraceae</taxon>
        <taxon>Ruegeria</taxon>
    </lineage>
</organism>
<dbReference type="InterPro" id="IPR036844">
    <property type="entry name" value="Hint_dom_sf"/>
</dbReference>
<dbReference type="AlphaFoldDB" id="A0A1M4TDA8"/>
<dbReference type="SUPFAM" id="SSF51294">
    <property type="entry name" value="Hedgehog/intein (Hint) domain"/>
    <property type="match status" value="1"/>
</dbReference>
<proteinExistence type="predicted"/>
<keyword evidence="3" id="KW-1185">Reference proteome</keyword>
<dbReference type="OrthoDB" id="6305173at2"/>
<evidence type="ECO:0000313" key="2">
    <source>
        <dbReference type="EMBL" id="SHE42451.1"/>
    </source>
</evidence>
<name>A0A1M4TDA8_9RHOB</name>
<dbReference type="Proteomes" id="UP000325134">
    <property type="component" value="Unassembled WGS sequence"/>
</dbReference>
<protein>
    <submittedName>
        <fullName evidence="2">Hint domain-containing protein</fullName>
    </submittedName>
</protein>
<evidence type="ECO:0000259" key="1">
    <source>
        <dbReference type="Pfam" id="PF13403"/>
    </source>
</evidence>
<dbReference type="Pfam" id="PF13403">
    <property type="entry name" value="Hint_2"/>
    <property type="match status" value="1"/>
</dbReference>
<reference evidence="2 3" key="1">
    <citation type="submission" date="2016-11" db="EMBL/GenBank/DDBJ databases">
        <authorList>
            <person name="Varghese N."/>
            <person name="Submissions S."/>
        </authorList>
    </citation>
    <scope>NUCLEOTIDE SEQUENCE [LARGE SCALE GENOMIC DNA]</scope>
    <source>
        <strain evidence="2 3">DSM 29341</strain>
    </source>
</reference>
<accession>A0A1M4TDA8</accession>
<evidence type="ECO:0000313" key="3">
    <source>
        <dbReference type="Proteomes" id="UP000325134"/>
    </source>
</evidence>
<dbReference type="EMBL" id="FQVK01000002">
    <property type="protein sequence ID" value="SHE42451.1"/>
    <property type="molecule type" value="Genomic_DNA"/>
</dbReference>
<dbReference type="RefSeq" id="WP_149774434.1">
    <property type="nucleotide sequence ID" value="NZ_FQVK01000002.1"/>
</dbReference>
<dbReference type="InterPro" id="IPR028992">
    <property type="entry name" value="Hedgehog/Intein_dom"/>
</dbReference>
<gene>
    <name evidence="2" type="ORF">SAMN05444279_102123</name>
</gene>